<dbReference type="EMBL" id="BPLQ01001975">
    <property type="protein sequence ID" value="GIX87149.1"/>
    <property type="molecule type" value="Genomic_DNA"/>
</dbReference>
<protein>
    <submittedName>
        <fullName evidence="2">Uncharacterized protein</fullName>
    </submittedName>
</protein>
<comment type="caution">
    <text evidence="2">The sequence shown here is derived from an EMBL/GenBank/DDBJ whole genome shotgun (WGS) entry which is preliminary data.</text>
</comment>
<evidence type="ECO:0000313" key="2">
    <source>
        <dbReference type="EMBL" id="GIX87149.1"/>
    </source>
</evidence>
<feature type="compositionally biased region" description="Basic and acidic residues" evidence="1">
    <location>
        <begin position="44"/>
        <end position="53"/>
    </location>
</feature>
<dbReference type="AlphaFoldDB" id="A0AAV4NU79"/>
<gene>
    <name evidence="2" type="ORF">CDAR_90191</name>
</gene>
<sequence length="81" mass="9347">MNYGKNDVRRRRGREKDGSFSGSGRELGGIRQYNFSLNDRAAREVRSLGRKQNEALPPTSSSNYKRSLHSFMDSDLHRWAD</sequence>
<organism evidence="2 3">
    <name type="scientific">Caerostris darwini</name>
    <dbReference type="NCBI Taxonomy" id="1538125"/>
    <lineage>
        <taxon>Eukaryota</taxon>
        <taxon>Metazoa</taxon>
        <taxon>Ecdysozoa</taxon>
        <taxon>Arthropoda</taxon>
        <taxon>Chelicerata</taxon>
        <taxon>Arachnida</taxon>
        <taxon>Araneae</taxon>
        <taxon>Araneomorphae</taxon>
        <taxon>Entelegynae</taxon>
        <taxon>Araneoidea</taxon>
        <taxon>Araneidae</taxon>
        <taxon>Caerostris</taxon>
    </lineage>
</organism>
<feature type="region of interest" description="Disordered" evidence="1">
    <location>
        <begin position="44"/>
        <end position="67"/>
    </location>
</feature>
<dbReference type="Proteomes" id="UP001054837">
    <property type="component" value="Unassembled WGS sequence"/>
</dbReference>
<reference evidence="2 3" key="1">
    <citation type="submission" date="2021-06" db="EMBL/GenBank/DDBJ databases">
        <title>Caerostris darwini draft genome.</title>
        <authorList>
            <person name="Kono N."/>
            <person name="Arakawa K."/>
        </authorList>
    </citation>
    <scope>NUCLEOTIDE SEQUENCE [LARGE SCALE GENOMIC DNA]</scope>
</reference>
<proteinExistence type="predicted"/>
<evidence type="ECO:0000256" key="1">
    <source>
        <dbReference type="SAM" id="MobiDB-lite"/>
    </source>
</evidence>
<evidence type="ECO:0000313" key="3">
    <source>
        <dbReference type="Proteomes" id="UP001054837"/>
    </source>
</evidence>
<keyword evidence="3" id="KW-1185">Reference proteome</keyword>
<name>A0AAV4NU79_9ARAC</name>
<feature type="region of interest" description="Disordered" evidence="1">
    <location>
        <begin position="1"/>
        <end position="28"/>
    </location>
</feature>
<accession>A0AAV4NU79</accession>